<reference evidence="5" key="1">
    <citation type="submission" date="2022-10" db="EMBL/GenBank/DDBJ databases">
        <title>Culturing micro-colonial fungi from biological soil crusts in the Mojave desert and describing Neophaeococcomyces mojavensis, and introducing the new genera and species Taxawa tesnikishii.</title>
        <authorList>
            <person name="Kurbessoian T."/>
            <person name="Stajich J.E."/>
        </authorList>
    </citation>
    <scope>NUCLEOTIDE SEQUENCE</scope>
    <source>
        <strain evidence="5">TK_41</strain>
    </source>
</reference>
<comment type="caution">
    <text evidence="5">The sequence shown here is derived from an EMBL/GenBank/DDBJ whole genome shotgun (WGS) entry which is preliminary data.</text>
</comment>
<keyword evidence="1 5" id="KW-0808">Transferase</keyword>
<evidence type="ECO:0000256" key="3">
    <source>
        <dbReference type="ARBA" id="ARBA00024025"/>
    </source>
</evidence>
<dbReference type="InterPro" id="IPR044542">
    <property type="entry name" value="NAA30-like"/>
</dbReference>
<organism evidence="5 6">
    <name type="scientific">Cladophialophora chaetospira</name>
    <dbReference type="NCBI Taxonomy" id="386627"/>
    <lineage>
        <taxon>Eukaryota</taxon>
        <taxon>Fungi</taxon>
        <taxon>Dikarya</taxon>
        <taxon>Ascomycota</taxon>
        <taxon>Pezizomycotina</taxon>
        <taxon>Eurotiomycetes</taxon>
        <taxon>Chaetothyriomycetidae</taxon>
        <taxon>Chaetothyriales</taxon>
        <taxon>Herpotrichiellaceae</taxon>
        <taxon>Cladophialophora</taxon>
    </lineage>
</organism>
<evidence type="ECO:0000256" key="1">
    <source>
        <dbReference type="ARBA" id="ARBA00022679"/>
    </source>
</evidence>
<dbReference type="PANTHER" id="PTHR45896">
    <property type="entry name" value="N-ALPHA-ACETYLTRANSFERASE 30"/>
    <property type="match status" value="1"/>
</dbReference>
<keyword evidence="2 5" id="KW-0012">Acyltransferase</keyword>
<accession>A0AA38XDD9</accession>
<dbReference type="GO" id="GO:0031417">
    <property type="term" value="C:NatC complex"/>
    <property type="evidence" value="ECO:0007669"/>
    <property type="project" value="TreeGrafter"/>
</dbReference>
<dbReference type="InterPro" id="IPR016181">
    <property type="entry name" value="Acyl_CoA_acyltransferase"/>
</dbReference>
<dbReference type="AlphaFoldDB" id="A0AA38XDD9"/>
<dbReference type="CDD" id="cd04301">
    <property type="entry name" value="NAT_SF"/>
    <property type="match status" value="1"/>
</dbReference>
<feature type="domain" description="N-acetyltransferase" evidence="4">
    <location>
        <begin position="37"/>
        <end position="189"/>
    </location>
</feature>
<sequence length="232" mass="26129">MMSGNAAADLTLQPAGEKISISPSAHFQTNPPGIRYLQYSLEREPEYLPQIRELISKDLSEPYSIYVYRYFLYQWAELCFMAVDTTDNDKLAGVVICKLEPHRGGPMRGYIAMLATKEKFRGKGIATTLVSKAIDLMIAKDADEIALETEETNTAAMKLYERLGFLRSKKLHRYYLNGNSAYRLLLYLKEGVGGIPTEEDYDSGLPSGIDDEMRYPHQHQGSAQDTLSRGII</sequence>
<dbReference type="Gene3D" id="3.40.630.30">
    <property type="match status" value="1"/>
</dbReference>
<proteinExistence type="inferred from homology"/>
<dbReference type="PANTHER" id="PTHR45896:SF1">
    <property type="entry name" value="N-ALPHA-ACETYLTRANSFERASE 30"/>
    <property type="match status" value="1"/>
</dbReference>
<name>A0AA38XDD9_9EURO</name>
<comment type="similarity">
    <text evidence="3">Belongs to the acetyltransferase family. MAK3 subfamily.</text>
</comment>
<evidence type="ECO:0000256" key="2">
    <source>
        <dbReference type="ARBA" id="ARBA00023315"/>
    </source>
</evidence>
<dbReference type="SUPFAM" id="SSF55729">
    <property type="entry name" value="Acyl-CoA N-acyltransferases (Nat)"/>
    <property type="match status" value="1"/>
</dbReference>
<evidence type="ECO:0000259" key="4">
    <source>
        <dbReference type="PROSITE" id="PS51186"/>
    </source>
</evidence>
<keyword evidence="6" id="KW-1185">Reference proteome</keyword>
<protein>
    <submittedName>
        <fullName evidence="5">N-alpha-acetyltransferase 30</fullName>
        <ecNumber evidence="5">2.3.1.256</ecNumber>
    </submittedName>
</protein>
<dbReference type="EC" id="2.3.1.256" evidence="5"/>
<dbReference type="PROSITE" id="PS51186">
    <property type="entry name" value="GNAT"/>
    <property type="match status" value="1"/>
</dbReference>
<dbReference type="Pfam" id="PF00583">
    <property type="entry name" value="Acetyltransf_1"/>
    <property type="match status" value="1"/>
</dbReference>
<dbReference type="InterPro" id="IPR000182">
    <property type="entry name" value="GNAT_dom"/>
</dbReference>
<evidence type="ECO:0000313" key="6">
    <source>
        <dbReference type="Proteomes" id="UP001172673"/>
    </source>
</evidence>
<gene>
    <name evidence="5" type="primary">naa30</name>
    <name evidence="5" type="ORF">H2200_004267</name>
</gene>
<dbReference type="EMBL" id="JAPDRK010000006">
    <property type="protein sequence ID" value="KAJ9611084.1"/>
    <property type="molecule type" value="Genomic_DNA"/>
</dbReference>
<dbReference type="Proteomes" id="UP001172673">
    <property type="component" value="Unassembled WGS sequence"/>
</dbReference>
<evidence type="ECO:0000313" key="5">
    <source>
        <dbReference type="EMBL" id="KAJ9611084.1"/>
    </source>
</evidence>
<dbReference type="GO" id="GO:0120518">
    <property type="term" value="F:protein N-terminal-methionine acetyltransferase activity"/>
    <property type="evidence" value="ECO:0007669"/>
    <property type="project" value="UniProtKB-EC"/>
</dbReference>